<evidence type="ECO:0000256" key="5">
    <source>
        <dbReference type="ARBA" id="ARBA00022692"/>
    </source>
</evidence>
<keyword evidence="6 8" id="KW-1133">Transmembrane helix</keyword>
<keyword evidence="5 8" id="KW-0812">Transmembrane</keyword>
<reference evidence="10 11" key="1">
    <citation type="submission" date="2016-10" db="EMBL/GenBank/DDBJ databases">
        <authorList>
            <person name="de Groot N.N."/>
        </authorList>
    </citation>
    <scope>NUCLEOTIDE SEQUENCE [LARGE SCALE GENOMIC DNA]</scope>
    <source>
        <strain evidence="10 11">DSM 44945</strain>
    </source>
</reference>
<feature type="transmembrane region" description="Helical" evidence="8">
    <location>
        <begin position="303"/>
        <end position="325"/>
    </location>
</feature>
<evidence type="ECO:0000256" key="1">
    <source>
        <dbReference type="ARBA" id="ARBA00004651"/>
    </source>
</evidence>
<keyword evidence="4" id="KW-0762">Sugar transport</keyword>
<dbReference type="GO" id="GO:0042956">
    <property type="term" value="P:maltodextrin transmembrane transport"/>
    <property type="evidence" value="ECO:0007669"/>
    <property type="project" value="TreeGrafter"/>
</dbReference>
<evidence type="ECO:0000256" key="4">
    <source>
        <dbReference type="ARBA" id="ARBA00022597"/>
    </source>
</evidence>
<dbReference type="PANTHER" id="PTHR47314">
    <property type="entry name" value="MALTOSE/MALTODEXTRIN TRANSPORT SYSTEM PERMEASE PROTEIN MALF"/>
    <property type="match status" value="1"/>
</dbReference>
<comment type="subcellular location">
    <subcellularLocation>
        <location evidence="1 8">Cell membrane</location>
        <topology evidence="1 8">Multi-pass membrane protein</topology>
    </subcellularLocation>
</comment>
<evidence type="ECO:0000256" key="6">
    <source>
        <dbReference type="ARBA" id="ARBA00022989"/>
    </source>
</evidence>
<dbReference type="SUPFAM" id="SSF161098">
    <property type="entry name" value="MetI-like"/>
    <property type="match status" value="1"/>
</dbReference>
<evidence type="ECO:0000313" key="11">
    <source>
        <dbReference type="Proteomes" id="UP000198661"/>
    </source>
</evidence>
<feature type="domain" description="ABC transmembrane type-1" evidence="9">
    <location>
        <begin position="214"/>
        <end position="433"/>
    </location>
</feature>
<evidence type="ECO:0000313" key="10">
    <source>
        <dbReference type="EMBL" id="SFF66971.1"/>
    </source>
</evidence>
<evidence type="ECO:0000256" key="8">
    <source>
        <dbReference type="RuleBase" id="RU363032"/>
    </source>
</evidence>
<keyword evidence="3" id="KW-1003">Cell membrane</keyword>
<dbReference type="STRING" id="201973.SAMN04488025_10280"/>
<dbReference type="GO" id="GO:1990060">
    <property type="term" value="C:maltose transport complex"/>
    <property type="evidence" value="ECO:0007669"/>
    <property type="project" value="TreeGrafter"/>
</dbReference>
<feature type="transmembrane region" description="Helical" evidence="8">
    <location>
        <begin position="412"/>
        <end position="432"/>
    </location>
</feature>
<sequence length="447" mass="50440">MPPARNCTGKRGMHRMDTLQAAANRNWRTRHTAAFLSALAMGLGQMYNRQWVKGILLLVLEISYLGVFHDLFNMGLWGIVTLGTKPFRDHSIQLLAEGIIALILIAFGLLCYALNVRDAYRVGAMRERGLRPPGVWETYRTVTDKGYPYLLIAPGMLLLVFVVLFPLLFMVLLAFTNFDLYHWPPAKLVDWVGFSNFIQLFRLEIWRNSFFSVMSWTVVWTLVSTTVQFALGFLLAVLLNQERVKGKKLFRTLLILPWAVPSFVSVLVFAGMFNDDFGPINQMLQAVGMEAIPWLTDPFWTKVAILLIQFWLGFPFNLALCTGVLQTIPSDLYEAAEVDGATPWQKLKDITLPLVLYATAPLLIVQYAGNFNNFTVIYLFNQGGPAVPGQTAGGSDILISWVFKLTFETQKFNYAAAVSVIIGVIVAALAVWQFRKTRSFQEEDLIQ</sequence>
<dbReference type="Gene3D" id="1.10.3720.10">
    <property type="entry name" value="MetI-like"/>
    <property type="match status" value="1"/>
</dbReference>
<evidence type="ECO:0000256" key="3">
    <source>
        <dbReference type="ARBA" id="ARBA00022475"/>
    </source>
</evidence>
<keyword evidence="11" id="KW-1185">Reference proteome</keyword>
<feature type="transmembrane region" description="Helical" evidence="8">
    <location>
        <begin position="149"/>
        <end position="175"/>
    </location>
</feature>
<dbReference type="EMBL" id="FOOK01000002">
    <property type="protein sequence ID" value="SFF66971.1"/>
    <property type="molecule type" value="Genomic_DNA"/>
</dbReference>
<feature type="transmembrane region" description="Helical" evidence="8">
    <location>
        <begin position="218"/>
        <end position="240"/>
    </location>
</feature>
<organism evidence="10 11">
    <name type="scientific">Planifilum fulgidum</name>
    <dbReference type="NCBI Taxonomy" id="201973"/>
    <lineage>
        <taxon>Bacteria</taxon>
        <taxon>Bacillati</taxon>
        <taxon>Bacillota</taxon>
        <taxon>Bacilli</taxon>
        <taxon>Bacillales</taxon>
        <taxon>Thermoactinomycetaceae</taxon>
        <taxon>Planifilum</taxon>
    </lineage>
</organism>
<evidence type="ECO:0000256" key="2">
    <source>
        <dbReference type="ARBA" id="ARBA00022448"/>
    </source>
</evidence>
<dbReference type="CDD" id="cd06261">
    <property type="entry name" value="TM_PBP2"/>
    <property type="match status" value="1"/>
</dbReference>
<dbReference type="PANTHER" id="PTHR47314:SF2">
    <property type="entry name" value="GALACTOOLIGOSACCHARIDES TRANSPORT SYSTEM PERMEASE PROTEIN GANP"/>
    <property type="match status" value="1"/>
</dbReference>
<dbReference type="InterPro" id="IPR035906">
    <property type="entry name" value="MetI-like_sf"/>
</dbReference>
<dbReference type="Proteomes" id="UP000198661">
    <property type="component" value="Unassembled WGS sequence"/>
</dbReference>
<evidence type="ECO:0000256" key="7">
    <source>
        <dbReference type="ARBA" id="ARBA00023136"/>
    </source>
</evidence>
<dbReference type="AlphaFoldDB" id="A0A1I2KPC7"/>
<proteinExistence type="inferred from homology"/>
<dbReference type="SUPFAM" id="SSF160964">
    <property type="entry name" value="MalF N-terminal region-like"/>
    <property type="match status" value="1"/>
</dbReference>
<evidence type="ECO:0000259" key="9">
    <source>
        <dbReference type="PROSITE" id="PS50928"/>
    </source>
</evidence>
<keyword evidence="7 8" id="KW-0472">Membrane</keyword>
<protein>
    <submittedName>
        <fullName evidence="10">Carbohydrate ABC transporter membrane protein 1, CUT1 family</fullName>
    </submittedName>
</protein>
<dbReference type="InterPro" id="IPR000515">
    <property type="entry name" value="MetI-like"/>
</dbReference>
<dbReference type="Pfam" id="PF00528">
    <property type="entry name" value="BPD_transp_1"/>
    <property type="match status" value="1"/>
</dbReference>
<feature type="transmembrane region" description="Helical" evidence="8">
    <location>
        <begin position="55"/>
        <end position="80"/>
    </location>
</feature>
<comment type="similarity">
    <text evidence="8">Belongs to the binding-protein-dependent transport system permease family.</text>
</comment>
<keyword evidence="2 8" id="KW-0813">Transport</keyword>
<dbReference type="GO" id="GO:0015423">
    <property type="term" value="F:ABC-type maltose transporter activity"/>
    <property type="evidence" value="ECO:0007669"/>
    <property type="project" value="TreeGrafter"/>
</dbReference>
<name>A0A1I2KPC7_9BACL</name>
<accession>A0A1I2KPC7</accession>
<gene>
    <name evidence="10" type="ORF">SAMN04488025_10280</name>
</gene>
<feature type="transmembrane region" description="Helical" evidence="8">
    <location>
        <begin position="92"/>
        <end position="116"/>
    </location>
</feature>
<dbReference type="FunFam" id="1.10.3720.10:FF:000036">
    <property type="entry name" value="Maltodextrin ABC transporter, permease protein"/>
    <property type="match status" value="1"/>
</dbReference>
<feature type="transmembrane region" description="Helical" evidence="8">
    <location>
        <begin position="252"/>
        <end position="273"/>
    </location>
</feature>
<dbReference type="PROSITE" id="PS50928">
    <property type="entry name" value="ABC_TM1"/>
    <property type="match status" value="1"/>
</dbReference>